<dbReference type="CDD" id="cd00371">
    <property type="entry name" value="HMA"/>
    <property type="match status" value="1"/>
</dbReference>
<keyword evidence="4" id="KW-0636">Prenylation</keyword>
<feature type="compositionally biased region" description="Polar residues" evidence="6">
    <location>
        <begin position="159"/>
        <end position="172"/>
    </location>
</feature>
<dbReference type="PANTHER" id="PTHR45868:SF19">
    <property type="entry name" value="HEAVY METAL-ASSOCIATED ISOPRENYLATED PLANT PROTEIN 37"/>
    <property type="match status" value="1"/>
</dbReference>
<dbReference type="Gene3D" id="3.30.70.100">
    <property type="match status" value="1"/>
</dbReference>
<dbReference type="InterPro" id="IPR036163">
    <property type="entry name" value="HMA_dom_sf"/>
</dbReference>
<dbReference type="PANTHER" id="PTHR45868">
    <property type="entry name" value="HEAVY METAL-ASSOCIATED ISOPRENYLATED PLANT PROTEIN 33-RELATED"/>
    <property type="match status" value="1"/>
</dbReference>
<keyword evidence="2" id="KW-0488">Methylation</keyword>
<feature type="region of interest" description="Disordered" evidence="6">
    <location>
        <begin position="73"/>
        <end position="103"/>
    </location>
</feature>
<comment type="similarity">
    <text evidence="5">Belongs to the HIPP family.</text>
</comment>
<dbReference type="SUPFAM" id="SSF55008">
    <property type="entry name" value="HMA, heavy metal-associated domain"/>
    <property type="match status" value="1"/>
</dbReference>
<feature type="domain" description="HMA" evidence="7">
    <location>
        <begin position="12"/>
        <end position="75"/>
    </location>
</feature>
<accession>A0AAV3Q7D1</accession>
<keyword evidence="4" id="KW-0449">Lipoprotein</keyword>
<organism evidence="8 9">
    <name type="scientific">Lithospermum erythrorhizon</name>
    <name type="common">Purple gromwell</name>
    <name type="synonym">Lithospermum officinale var. erythrorhizon</name>
    <dbReference type="NCBI Taxonomy" id="34254"/>
    <lineage>
        <taxon>Eukaryota</taxon>
        <taxon>Viridiplantae</taxon>
        <taxon>Streptophyta</taxon>
        <taxon>Embryophyta</taxon>
        <taxon>Tracheophyta</taxon>
        <taxon>Spermatophyta</taxon>
        <taxon>Magnoliopsida</taxon>
        <taxon>eudicotyledons</taxon>
        <taxon>Gunneridae</taxon>
        <taxon>Pentapetalae</taxon>
        <taxon>asterids</taxon>
        <taxon>lamiids</taxon>
        <taxon>Boraginales</taxon>
        <taxon>Boraginaceae</taxon>
        <taxon>Boraginoideae</taxon>
        <taxon>Lithospermeae</taxon>
        <taxon>Lithospermum</taxon>
    </lineage>
</organism>
<evidence type="ECO:0000259" key="7">
    <source>
        <dbReference type="PROSITE" id="PS50846"/>
    </source>
</evidence>
<keyword evidence="9" id="KW-1185">Reference proteome</keyword>
<dbReference type="InterPro" id="IPR006121">
    <property type="entry name" value="HMA_dom"/>
</dbReference>
<evidence type="ECO:0000256" key="6">
    <source>
        <dbReference type="SAM" id="MobiDB-lite"/>
    </source>
</evidence>
<dbReference type="GO" id="GO:0046872">
    <property type="term" value="F:metal ion binding"/>
    <property type="evidence" value="ECO:0007669"/>
    <property type="project" value="UniProtKB-KW"/>
</dbReference>
<evidence type="ECO:0000313" key="8">
    <source>
        <dbReference type="EMBL" id="GAA0159435.1"/>
    </source>
</evidence>
<dbReference type="Proteomes" id="UP001454036">
    <property type="component" value="Unassembled WGS sequence"/>
</dbReference>
<name>A0AAV3Q7D1_LITER</name>
<sequence length="390" mass="42793">MTKDEDFMLLKIQTCVLRVNIDCDGCNHKVKKLLQRIEGVYQVSIDAEQQKVAVSGIVDPETLIKKLTRAGKPAEVWSQKPPKQNQNQNQKGGNNVKEDKSNKAQKQNMLKNLEALKNQQKFHYFCEGDEDFLDDDGEFDKDDEMLRERAENHLAMRRQQGTQADNNAKKNVQANSSGASSNNAKATNNAGKKKNQNQNILGGCGSGNGNGNPGGIDAKTLAAMQMNNIQLGGGNANPLLLQGKGPNDINAMMNLAGYHGNGANNISSVLGGSHVNNPSGGFQQAHQIQPNNPFQGPFASGYNHPSMMMNMNGYQQQQINNHPSVMMNLQNLQNRHPLQQPQMMYNISPFIPPATGYYYNYGASPDIYQGGYNSATHMFGDDNPSSCSIM</sequence>
<evidence type="ECO:0000256" key="2">
    <source>
        <dbReference type="ARBA" id="ARBA00022481"/>
    </source>
</evidence>
<proteinExistence type="inferred from homology"/>
<feature type="compositionally biased region" description="Low complexity" evidence="6">
    <location>
        <begin position="173"/>
        <end position="190"/>
    </location>
</feature>
<evidence type="ECO:0000313" key="9">
    <source>
        <dbReference type="Proteomes" id="UP001454036"/>
    </source>
</evidence>
<comment type="caution">
    <text evidence="8">The sequence shown here is derived from an EMBL/GenBank/DDBJ whole genome shotgun (WGS) entry which is preliminary data.</text>
</comment>
<reference evidence="8 9" key="1">
    <citation type="submission" date="2024-01" db="EMBL/GenBank/DDBJ databases">
        <title>The complete chloroplast genome sequence of Lithospermum erythrorhizon: insights into the phylogenetic relationship among Boraginaceae species and the maternal lineages of purple gromwells.</title>
        <authorList>
            <person name="Okada T."/>
            <person name="Watanabe K."/>
        </authorList>
    </citation>
    <scope>NUCLEOTIDE SEQUENCE [LARGE SCALE GENOMIC DNA]</scope>
</reference>
<evidence type="ECO:0000256" key="1">
    <source>
        <dbReference type="ARBA" id="ARBA00004170"/>
    </source>
</evidence>
<comment type="subcellular location">
    <subcellularLocation>
        <location evidence="1">Membrane</location>
        <topology evidence="1">Peripheral membrane protein</topology>
    </subcellularLocation>
</comment>
<dbReference type="PROSITE" id="PS50846">
    <property type="entry name" value="HMA_2"/>
    <property type="match status" value="1"/>
</dbReference>
<dbReference type="EMBL" id="BAABME010020115">
    <property type="protein sequence ID" value="GAA0159435.1"/>
    <property type="molecule type" value="Genomic_DNA"/>
</dbReference>
<feature type="region of interest" description="Disordered" evidence="6">
    <location>
        <begin position="157"/>
        <end position="210"/>
    </location>
</feature>
<gene>
    <name evidence="8" type="ORF">LIER_38869</name>
</gene>
<dbReference type="GO" id="GO:0016020">
    <property type="term" value="C:membrane"/>
    <property type="evidence" value="ECO:0007669"/>
    <property type="project" value="UniProtKB-SubCell"/>
</dbReference>
<feature type="compositionally biased region" description="Low complexity" evidence="6">
    <location>
        <begin position="79"/>
        <end position="95"/>
    </location>
</feature>
<dbReference type="Pfam" id="PF00403">
    <property type="entry name" value="HMA"/>
    <property type="match status" value="1"/>
</dbReference>
<evidence type="ECO:0000256" key="5">
    <source>
        <dbReference type="ARBA" id="ARBA00024045"/>
    </source>
</evidence>
<evidence type="ECO:0000256" key="3">
    <source>
        <dbReference type="ARBA" id="ARBA00022723"/>
    </source>
</evidence>
<evidence type="ECO:0000256" key="4">
    <source>
        <dbReference type="ARBA" id="ARBA00023289"/>
    </source>
</evidence>
<protein>
    <recommendedName>
        <fullName evidence="7">HMA domain-containing protein</fullName>
    </recommendedName>
</protein>
<keyword evidence="3" id="KW-0479">Metal-binding</keyword>
<dbReference type="AlphaFoldDB" id="A0AAV3Q7D1"/>
<dbReference type="GO" id="GO:0009626">
    <property type="term" value="P:plant-type hypersensitive response"/>
    <property type="evidence" value="ECO:0007669"/>
    <property type="project" value="UniProtKB-KW"/>
</dbReference>